<dbReference type="AlphaFoldDB" id="A0A9P9I9L9"/>
<gene>
    <name evidence="2" type="ORF">B0J13DRAFT_460940</name>
</gene>
<evidence type="ECO:0000256" key="1">
    <source>
        <dbReference type="SAM" id="MobiDB-lite"/>
    </source>
</evidence>
<organism evidence="2 3">
    <name type="scientific">Dactylonectria estremocensis</name>
    <dbReference type="NCBI Taxonomy" id="1079267"/>
    <lineage>
        <taxon>Eukaryota</taxon>
        <taxon>Fungi</taxon>
        <taxon>Dikarya</taxon>
        <taxon>Ascomycota</taxon>
        <taxon>Pezizomycotina</taxon>
        <taxon>Sordariomycetes</taxon>
        <taxon>Hypocreomycetidae</taxon>
        <taxon>Hypocreales</taxon>
        <taxon>Nectriaceae</taxon>
        <taxon>Dactylonectria</taxon>
    </lineage>
</organism>
<feature type="non-terminal residue" evidence="2">
    <location>
        <position position="1"/>
    </location>
</feature>
<comment type="caution">
    <text evidence="2">The sequence shown here is derived from an EMBL/GenBank/DDBJ whole genome shotgun (WGS) entry which is preliminary data.</text>
</comment>
<name>A0A9P9I9L9_9HYPO</name>
<accession>A0A9P9I9L9</accession>
<feature type="compositionally biased region" description="Polar residues" evidence="1">
    <location>
        <begin position="75"/>
        <end position="90"/>
    </location>
</feature>
<keyword evidence="3" id="KW-1185">Reference proteome</keyword>
<feature type="region of interest" description="Disordered" evidence="1">
    <location>
        <begin position="118"/>
        <end position="137"/>
    </location>
</feature>
<protein>
    <submittedName>
        <fullName evidence="2">Uncharacterized protein</fullName>
    </submittedName>
</protein>
<dbReference type="OrthoDB" id="5387389at2759"/>
<reference evidence="2" key="1">
    <citation type="journal article" date="2021" name="Nat. Commun.">
        <title>Genetic determinants of endophytism in the Arabidopsis root mycobiome.</title>
        <authorList>
            <person name="Mesny F."/>
            <person name="Miyauchi S."/>
            <person name="Thiergart T."/>
            <person name="Pickel B."/>
            <person name="Atanasova L."/>
            <person name="Karlsson M."/>
            <person name="Huettel B."/>
            <person name="Barry K.W."/>
            <person name="Haridas S."/>
            <person name="Chen C."/>
            <person name="Bauer D."/>
            <person name="Andreopoulos W."/>
            <person name="Pangilinan J."/>
            <person name="LaButti K."/>
            <person name="Riley R."/>
            <person name="Lipzen A."/>
            <person name="Clum A."/>
            <person name="Drula E."/>
            <person name="Henrissat B."/>
            <person name="Kohler A."/>
            <person name="Grigoriev I.V."/>
            <person name="Martin F.M."/>
            <person name="Hacquard S."/>
        </authorList>
    </citation>
    <scope>NUCLEOTIDE SEQUENCE</scope>
    <source>
        <strain evidence="2">MPI-CAGE-AT-0021</strain>
    </source>
</reference>
<dbReference type="Proteomes" id="UP000717696">
    <property type="component" value="Unassembled WGS sequence"/>
</dbReference>
<dbReference type="EMBL" id="JAGMUU010000047">
    <property type="protein sequence ID" value="KAH7113178.1"/>
    <property type="molecule type" value="Genomic_DNA"/>
</dbReference>
<evidence type="ECO:0000313" key="2">
    <source>
        <dbReference type="EMBL" id="KAH7113178.1"/>
    </source>
</evidence>
<feature type="region of interest" description="Disordered" evidence="1">
    <location>
        <begin position="70"/>
        <end position="90"/>
    </location>
</feature>
<proteinExistence type="predicted"/>
<evidence type="ECO:0000313" key="3">
    <source>
        <dbReference type="Proteomes" id="UP000717696"/>
    </source>
</evidence>
<sequence length="137" mass="15087">KVKETIEKEKRDSLNLAHAQNSYRILDALEAVEESEATGLPWGGINLRHIIAKGLQAQGTQSQRDAWPVVGETPWNYSSSDPHPDTQSVALGSDAAGEFCIPPHLLIIHKAASALNPEKFRQDEAQHSSSPYYNKKS</sequence>
<feature type="compositionally biased region" description="Polar residues" evidence="1">
    <location>
        <begin position="127"/>
        <end position="137"/>
    </location>
</feature>